<evidence type="ECO:0000313" key="1">
    <source>
        <dbReference type="EMBL" id="JAH56583.1"/>
    </source>
</evidence>
<dbReference type="EMBL" id="GBXM01051994">
    <property type="protein sequence ID" value="JAH56583.1"/>
    <property type="molecule type" value="Transcribed_RNA"/>
</dbReference>
<reference evidence="1" key="1">
    <citation type="submission" date="2014-11" db="EMBL/GenBank/DDBJ databases">
        <authorList>
            <person name="Amaro Gonzalez C."/>
        </authorList>
    </citation>
    <scope>NUCLEOTIDE SEQUENCE</scope>
</reference>
<sequence>MCRRMLCESTYFHNRFVWRVAPALLSN</sequence>
<reference evidence="1" key="2">
    <citation type="journal article" date="2015" name="Fish Shellfish Immunol.">
        <title>Early steps in the European eel (Anguilla anguilla)-Vibrio vulnificus interaction in the gills: Role of the RtxA13 toxin.</title>
        <authorList>
            <person name="Callol A."/>
            <person name="Pajuelo D."/>
            <person name="Ebbesson L."/>
            <person name="Teles M."/>
            <person name="MacKenzie S."/>
            <person name="Amaro C."/>
        </authorList>
    </citation>
    <scope>NUCLEOTIDE SEQUENCE</scope>
</reference>
<organism evidence="1">
    <name type="scientific">Anguilla anguilla</name>
    <name type="common">European freshwater eel</name>
    <name type="synonym">Muraena anguilla</name>
    <dbReference type="NCBI Taxonomy" id="7936"/>
    <lineage>
        <taxon>Eukaryota</taxon>
        <taxon>Metazoa</taxon>
        <taxon>Chordata</taxon>
        <taxon>Craniata</taxon>
        <taxon>Vertebrata</taxon>
        <taxon>Euteleostomi</taxon>
        <taxon>Actinopterygii</taxon>
        <taxon>Neopterygii</taxon>
        <taxon>Teleostei</taxon>
        <taxon>Anguilliformes</taxon>
        <taxon>Anguillidae</taxon>
        <taxon>Anguilla</taxon>
    </lineage>
</organism>
<proteinExistence type="predicted"/>
<name>A0A0E9TV22_ANGAN</name>
<dbReference type="AlphaFoldDB" id="A0A0E9TV22"/>
<protein>
    <submittedName>
        <fullName evidence="1">Uncharacterized protein</fullName>
    </submittedName>
</protein>
<accession>A0A0E9TV22</accession>